<dbReference type="InterPro" id="IPR002413">
    <property type="entry name" value="V5_allergen-like"/>
</dbReference>
<dbReference type="Pfam" id="PF00188">
    <property type="entry name" value="CAP"/>
    <property type="match status" value="1"/>
</dbReference>
<organism evidence="3 4">
    <name type="scientific">Acrasis kona</name>
    <dbReference type="NCBI Taxonomy" id="1008807"/>
    <lineage>
        <taxon>Eukaryota</taxon>
        <taxon>Discoba</taxon>
        <taxon>Heterolobosea</taxon>
        <taxon>Tetramitia</taxon>
        <taxon>Eutetramitia</taxon>
        <taxon>Acrasidae</taxon>
        <taxon>Acrasis</taxon>
    </lineage>
</organism>
<feature type="signal peptide" evidence="1">
    <location>
        <begin position="1"/>
        <end position="20"/>
    </location>
</feature>
<evidence type="ECO:0000256" key="1">
    <source>
        <dbReference type="SAM" id="SignalP"/>
    </source>
</evidence>
<dbReference type="Gene3D" id="3.40.33.10">
    <property type="entry name" value="CAP"/>
    <property type="match status" value="1"/>
</dbReference>
<dbReference type="PANTHER" id="PTHR10334">
    <property type="entry name" value="CYSTEINE-RICH SECRETORY PROTEIN-RELATED"/>
    <property type="match status" value="1"/>
</dbReference>
<dbReference type="SUPFAM" id="SSF55797">
    <property type="entry name" value="PR-1-like"/>
    <property type="match status" value="1"/>
</dbReference>
<dbReference type="PRINTS" id="PR00838">
    <property type="entry name" value="V5ALLERGEN"/>
</dbReference>
<gene>
    <name evidence="3" type="ORF">AKO1_003094</name>
</gene>
<feature type="chain" id="PRO_5043587657" evidence="1">
    <location>
        <begin position="21"/>
        <end position="176"/>
    </location>
</feature>
<dbReference type="AlphaFoldDB" id="A0AAW2Z865"/>
<proteinExistence type="predicted"/>
<dbReference type="PRINTS" id="PR00837">
    <property type="entry name" value="V5TPXLIKE"/>
</dbReference>
<feature type="domain" description="SCP" evidence="2">
    <location>
        <begin position="26"/>
        <end position="172"/>
    </location>
</feature>
<dbReference type="SMART" id="SM00198">
    <property type="entry name" value="SCP"/>
    <property type="match status" value="1"/>
</dbReference>
<evidence type="ECO:0000313" key="3">
    <source>
        <dbReference type="EMBL" id="KAL0485539.1"/>
    </source>
</evidence>
<sequence>MKFKMHKTLVCFVLVAYVCCQSLTSDEKNNIVEKHNIIRTGINIFPSIPLMAWDVTLEEFANRYASSCPNTTTSNLPLNPNRKLSDGTTVGQQIFSSTDNFDPVEGVDNWASSSAHYNYANNTCEQNKSCGTYTQIVWRRSTRIGCARVNCLGYFFSYNLLCNYVEVGNVIGKKPY</sequence>
<protein>
    <submittedName>
        <fullName evidence="3">Pathogenesis-related protein</fullName>
    </submittedName>
</protein>
<dbReference type="InterPro" id="IPR035940">
    <property type="entry name" value="CAP_sf"/>
</dbReference>
<keyword evidence="1" id="KW-0732">Signal</keyword>
<accession>A0AAW2Z865</accession>
<dbReference type="InterPro" id="IPR014044">
    <property type="entry name" value="CAP_dom"/>
</dbReference>
<keyword evidence="4" id="KW-1185">Reference proteome</keyword>
<dbReference type="EMBL" id="JAOPGA020001146">
    <property type="protein sequence ID" value="KAL0485539.1"/>
    <property type="molecule type" value="Genomic_DNA"/>
</dbReference>
<evidence type="ECO:0000313" key="4">
    <source>
        <dbReference type="Proteomes" id="UP001431209"/>
    </source>
</evidence>
<comment type="caution">
    <text evidence="3">The sequence shown here is derived from an EMBL/GenBank/DDBJ whole genome shotgun (WGS) entry which is preliminary data.</text>
</comment>
<evidence type="ECO:0000259" key="2">
    <source>
        <dbReference type="SMART" id="SM00198"/>
    </source>
</evidence>
<dbReference type="InterPro" id="IPR001283">
    <property type="entry name" value="CRISP-related"/>
</dbReference>
<reference evidence="3 4" key="1">
    <citation type="submission" date="2024-03" db="EMBL/GenBank/DDBJ databases">
        <title>The Acrasis kona genome and developmental transcriptomes reveal deep origins of eukaryotic multicellular pathways.</title>
        <authorList>
            <person name="Sheikh S."/>
            <person name="Fu C.-J."/>
            <person name="Brown M.W."/>
            <person name="Baldauf S.L."/>
        </authorList>
    </citation>
    <scope>NUCLEOTIDE SEQUENCE [LARGE SCALE GENOMIC DNA]</scope>
    <source>
        <strain evidence="3 4">ATCC MYA-3509</strain>
    </source>
</reference>
<dbReference type="Proteomes" id="UP001431209">
    <property type="component" value="Unassembled WGS sequence"/>
</dbReference>
<name>A0AAW2Z865_9EUKA</name>